<evidence type="ECO:0000313" key="3">
    <source>
        <dbReference type="Proteomes" id="UP001200430"/>
    </source>
</evidence>
<feature type="domain" description="Class II Histidinyl-tRNA synthetase (HisRS)-like catalytic core" evidence="1">
    <location>
        <begin position="22"/>
        <end position="312"/>
    </location>
</feature>
<dbReference type="RefSeq" id="WP_236098001.1">
    <property type="nucleotide sequence ID" value="NZ_JAKGUD010000001.1"/>
</dbReference>
<name>A0ABS9EK58_9BACT</name>
<dbReference type="SUPFAM" id="SSF55681">
    <property type="entry name" value="Class II aaRS and biotin synthetases"/>
    <property type="match status" value="1"/>
</dbReference>
<dbReference type="GO" id="GO:0016757">
    <property type="term" value="F:glycosyltransferase activity"/>
    <property type="evidence" value="ECO:0007669"/>
    <property type="project" value="UniProtKB-KW"/>
</dbReference>
<dbReference type="Pfam" id="PF13393">
    <property type="entry name" value="tRNA-synt_His"/>
    <property type="match status" value="1"/>
</dbReference>
<dbReference type="PANTHER" id="PTHR43707:SF1">
    <property type="entry name" value="HISTIDINE--TRNA LIGASE, MITOCHONDRIAL-RELATED"/>
    <property type="match status" value="1"/>
</dbReference>
<dbReference type="InterPro" id="IPR045864">
    <property type="entry name" value="aa-tRNA-synth_II/BPL/LPL"/>
</dbReference>
<dbReference type="Proteomes" id="UP001200430">
    <property type="component" value="Unassembled WGS sequence"/>
</dbReference>
<dbReference type="InterPro" id="IPR004516">
    <property type="entry name" value="HisRS/HisZ"/>
</dbReference>
<gene>
    <name evidence="2" type="ORF">L2W38_01740</name>
</gene>
<dbReference type="Gene3D" id="3.30.930.10">
    <property type="entry name" value="Bira Bifunctional Protein, Domain 2"/>
    <property type="match status" value="1"/>
</dbReference>
<protein>
    <submittedName>
        <fullName evidence="2">ATP phosphoribosyltransferase regulatory subunit</fullName>
    </submittedName>
</protein>
<keyword evidence="2" id="KW-0328">Glycosyltransferase</keyword>
<keyword evidence="3" id="KW-1185">Reference proteome</keyword>
<sequence length="408" mass="45109">MTSSRSMRRLPAGCRSTGGRMAIAMERCRHRFISLFNRHGYRLFWSSGLQLLETSWDLLPRTIRESLLVLTSPMGEPCCLRSDITLAAVNYLANHYSPQERPLRMCYADRLYRNPAPGGDLEKFQIGAELLGWEGEGADVEILSLLLEGLDSLGLIDGKLVLSDVTLVDNAMEKLDEELKSDLLKALQEGSYRTYFKLLSGCRSKENRLLEALPELKGGPEVLDEARKLTGAESLRSLDNISEILGRMGKSDRIAFDLGSIRELDYYSGPVFDVYSPESGKSLGGGGRYDSLLGSYGLSGQAIGFGLDLEELARHSIYRNPEPIVAIKGGGTPPDLVLSRCSAFHDAGLTTEITWSHDGNSGMARAKAKGYSWWYDPENDTVTDISREGGNTASLEVWFRNREEKGSC</sequence>
<organism evidence="2 3">
    <name type="scientific">Dethiosulfovibrio marinus</name>
    <dbReference type="NCBI Taxonomy" id="133532"/>
    <lineage>
        <taxon>Bacteria</taxon>
        <taxon>Thermotogati</taxon>
        <taxon>Synergistota</taxon>
        <taxon>Synergistia</taxon>
        <taxon>Synergistales</taxon>
        <taxon>Dethiosulfovibrionaceae</taxon>
        <taxon>Dethiosulfovibrio</taxon>
    </lineage>
</organism>
<reference evidence="2 3" key="1">
    <citation type="submission" date="2022-01" db="EMBL/GenBank/DDBJ databases">
        <title>Dethiosulfovibrio faecalis sp. nov., a novel proteolytic, non-sulfur-reducing bacterium isolated from a marine aquaculture solid waste bioreactor.</title>
        <authorList>
            <person name="Grabowski S."/>
            <person name="Apolinario E."/>
            <person name="Schneider N."/>
            <person name="Marshall C.W."/>
            <person name="Sowers K.R."/>
        </authorList>
    </citation>
    <scope>NUCLEOTIDE SEQUENCE [LARGE SCALE GENOMIC DNA]</scope>
    <source>
        <strain evidence="2 3">DSM 12537</strain>
    </source>
</reference>
<accession>A0ABS9EK58</accession>
<proteinExistence type="predicted"/>
<dbReference type="InterPro" id="IPR041715">
    <property type="entry name" value="HisRS-like_core"/>
</dbReference>
<evidence type="ECO:0000313" key="2">
    <source>
        <dbReference type="EMBL" id="MCF4141540.1"/>
    </source>
</evidence>
<evidence type="ECO:0000259" key="1">
    <source>
        <dbReference type="Pfam" id="PF13393"/>
    </source>
</evidence>
<dbReference type="EMBL" id="JAKGUD010000001">
    <property type="protein sequence ID" value="MCF4141540.1"/>
    <property type="molecule type" value="Genomic_DNA"/>
</dbReference>
<keyword evidence="2" id="KW-0808">Transferase</keyword>
<dbReference type="PANTHER" id="PTHR43707">
    <property type="entry name" value="HISTIDYL-TRNA SYNTHETASE"/>
    <property type="match status" value="1"/>
</dbReference>
<comment type="caution">
    <text evidence="2">The sequence shown here is derived from an EMBL/GenBank/DDBJ whole genome shotgun (WGS) entry which is preliminary data.</text>
</comment>